<dbReference type="SUPFAM" id="SSF48452">
    <property type="entry name" value="TPR-like"/>
    <property type="match status" value="3"/>
</dbReference>
<feature type="repeat" description="TPR" evidence="1">
    <location>
        <begin position="368"/>
        <end position="401"/>
    </location>
</feature>
<organism evidence="2 3">
    <name type="scientific">Oleiharenicola lentus</name>
    <dbReference type="NCBI Taxonomy" id="2508720"/>
    <lineage>
        <taxon>Bacteria</taxon>
        <taxon>Pseudomonadati</taxon>
        <taxon>Verrucomicrobiota</taxon>
        <taxon>Opitutia</taxon>
        <taxon>Opitutales</taxon>
        <taxon>Opitutaceae</taxon>
        <taxon>Oleiharenicola</taxon>
    </lineage>
</organism>
<sequence>MSKSAQSVTPRRRFGRTAALMLALVVLVSLAGYYGLRRAQTKRVQTALPALPANTPNATLRDLLVDARAAATTGRLEAVAELGRLFHANEFRAEAEACWRILAREQPKEARWHYYLADLLRMAGDLTGVEGALEATVAADPKAATAWLQLAEMKLKSGRLDAAAENYQRRLALLPDDPYAGLGLARVAQLQGRTAETIERLEQLLKQHPKFSAAQNLYAELQAAAGREELADLHRWLGREAGRFREADDPWIEELNTRCREPRRLCHLGVIAYQTNQGDRGRARFEQAIALAPGYALAHELLGALLLEEGATVAARDTLLRGIENAAPDSGPTAMHFLKLNEAYVALKQPGPARRTLEVGLRQHPDSADLLHAWGNRLKAEGNRTEAAQAYRRAIEVNPAFVEADFALAVLLVEAERLPEAAQALQRALTMQPTFPKALLLLARLEVDAGRVEEAGRFLLPLLKANPGEPEIRRITASWRLRAGRALEQRDPAAAERHYRAGLVLQPDHPDLNAGLGVLLLISDRPGEAVAPLEIAHRARPTQAQAALFLGQAYVRSGRPSDARRVLTAGLHQAEQSGQAASVRNFQEILSILPP</sequence>
<dbReference type="Proteomes" id="UP000290218">
    <property type="component" value="Unassembled WGS sequence"/>
</dbReference>
<keyword evidence="1" id="KW-0802">TPR repeat</keyword>
<dbReference type="Pfam" id="PF14559">
    <property type="entry name" value="TPR_19"/>
    <property type="match status" value="3"/>
</dbReference>
<dbReference type="Pfam" id="PF13432">
    <property type="entry name" value="TPR_16"/>
    <property type="match status" value="2"/>
</dbReference>
<dbReference type="PANTHER" id="PTHR44809">
    <property type="match status" value="1"/>
</dbReference>
<dbReference type="InterPro" id="IPR019734">
    <property type="entry name" value="TPR_rpt"/>
</dbReference>
<protein>
    <submittedName>
        <fullName evidence="2">Tetratricopeptide repeat protein</fullName>
    </submittedName>
</protein>
<name>A0A4Q1C5H1_9BACT</name>
<dbReference type="InterPro" id="IPR052943">
    <property type="entry name" value="TMTC_O-mannosyl-trnsfr"/>
</dbReference>
<dbReference type="Gene3D" id="1.25.40.10">
    <property type="entry name" value="Tetratricopeptide repeat domain"/>
    <property type="match status" value="3"/>
</dbReference>
<dbReference type="InterPro" id="IPR011990">
    <property type="entry name" value="TPR-like_helical_dom_sf"/>
</dbReference>
<evidence type="ECO:0000256" key="1">
    <source>
        <dbReference type="PROSITE-ProRule" id="PRU00339"/>
    </source>
</evidence>
<keyword evidence="3" id="KW-1185">Reference proteome</keyword>
<dbReference type="EMBL" id="SDHX01000002">
    <property type="protein sequence ID" value="RXK53539.1"/>
    <property type="molecule type" value="Genomic_DNA"/>
</dbReference>
<reference evidence="2 3" key="1">
    <citation type="submission" date="2019-01" db="EMBL/GenBank/DDBJ databases">
        <title>Lacunisphaera sp. strain TWA-58.</title>
        <authorList>
            <person name="Chen W.-M."/>
        </authorList>
    </citation>
    <scope>NUCLEOTIDE SEQUENCE [LARGE SCALE GENOMIC DNA]</scope>
    <source>
        <strain evidence="2 3">TWA-58</strain>
    </source>
</reference>
<gene>
    <name evidence="2" type="ORF">ESB00_17760</name>
</gene>
<dbReference type="AlphaFoldDB" id="A0A4Q1C5H1"/>
<evidence type="ECO:0000313" key="3">
    <source>
        <dbReference type="Proteomes" id="UP000290218"/>
    </source>
</evidence>
<dbReference type="PROSITE" id="PS50005">
    <property type="entry name" value="TPR"/>
    <property type="match status" value="3"/>
</dbReference>
<dbReference type="OrthoDB" id="183946at2"/>
<dbReference type="SMART" id="SM00028">
    <property type="entry name" value="TPR"/>
    <property type="match status" value="9"/>
</dbReference>
<dbReference type="PANTHER" id="PTHR44809:SF1">
    <property type="entry name" value="PROTEIN O-MANNOSYL-TRANSFERASE TMTC1"/>
    <property type="match status" value="1"/>
</dbReference>
<accession>A0A4Q1C5H1</accession>
<feature type="repeat" description="TPR" evidence="1">
    <location>
        <begin position="144"/>
        <end position="177"/>
    </location>
</feature>
<comment type="caution">
    <text evidence="2">The sequence shown here is derived from an EMBL/GenBank/DDBJ whole genome shotgun (WGS) entry which is preliminary data.</text>
</comment>
<dbReference type="RefSeq" id="WP_129049308.1">
    <property type="nucleotide sequence ID" value="NZ_SDHX01000002.1"/>
</dbReference>
<evidence type="ECO:0000313" key="2">
    <source>
        <dbReference type="EMBL" id="RXK53539.1"/>
    </source>
</evidence>
<feature type="repeat" description="TPR" evidence="1">
    <location>
        <begin position="402"/>
        <end position="435"/>
    </location>
</feature>
<proteinExistence type="predicted"/>